<gene>
    <name evidence="1" type="ORF">ACFQ5P_19785</name>
</gene>
<proteinExistence type="predicted"/>
<evidence type="ECO:0000313" key="2">
    <source>
        <dbReference type="Proteomes" id="UP001597302"/>
    </source>
</evidence>
<dbReference type="RefSeq" id="WP_131573452.1">
    <property type="nucleotide sequence ID" value="NZ_CBCSAJ010000056.1"/>
</dbReference>
<dbReference type="EMBL" id="JBHTOQ010000080">
    <property type="protein sequence ID" value="MFD1483536.1"/>
    <property type="molecule type" value="Genomic_DNA"/>
</dbReference>
<name>A0ABW4E483_9RHOB</name>
<accession>A0ABW4E483</accession>
<keyword evidence="2" id="KW-1185">Reference proteome</keyword>
<dbReference type="Proteomes" id="UP001597302">
    <property type="component" value="Unassembled WGS sequence"/>
</dbReference>
<protein>
    <submittedName>
        <fullName evidence="1">Uncharacterized protein</fullName>
    </submittedName>
</protein>
<comment type="caution">
    <text evidence="1">The sequence shown here is derived from an EMBL/GenBank/DDBJ whole genome shotgun (WGS) entry which is preliminary data.</text>
</comment>
<reference evidence="2" key="1">
    <citation type="journal article" date="2019" name="Int. J. Syst. Evol. Microbiol.">
        <title>The Global Catalogue of Microorganisms (GCM) 10K type strain sequencing project: providing services to taxonomists for standard genome sequencing and annotation.</title>
        <authorList>
            <consortium name="The Broad Institute Genomics Platform"/>
            <consortium name="The Broad Institute Genome Sequencing Center for Infectious Disease"/>
            <person name="Wu L."/>
            <person name="Ma J."/>
        </authorList>
    </citation>
    <scope>NUCLEOTIDE SEQUENCE [LARGE SCALE GENOMIC DNA]</scope>
    <source>
        <strain evidence="2">CCM 8875</strain>
    </source>
</reference>
<evidence type="ECO:0000313" key="1">
    <source>
        <dbReference type="EMBL" id="MFD1483536.1"/>
    </source>
</evidence>
<sequence>MKPYVITFDGDFLATQTLRNDGEGLVKDSREAMRFETDLDAEIYIENNREKLDKIGKNPTPIWAMPTGHVHH</sequence>
<organism evidence="1 2">
    <name type="scientific">Paracoccus nototheniae</name>
    <dbReference type="NCBI Taxonomy" id="2489002"/>
    <lineage>
        <taxon>Bacteria</taxon>
        <taxon>Pseudomonadati</taxon>
        <taxon>Pseudomonadota</taxon>
        <taxon>Alphaproteobacteria</taxon>
        <taxon>Rhodobacterales</taxon>
        <taxon>Paracoccaceae</taxon>
        <taxon>Paracoccus</taxon>
    </lineage>
</organism>